<feature type="transmembrane region" description="Helical" evidence="1">
    <location>
        <begin position="108"/>
        <end position="130"/>
    </location>
</feature>
<evidence type="ECO:0000256" key="1">
    <source>
        <dbReference type="SAM" id="Phobius"/>
    </source>
</evidence>
<evidence type="ECO:0000313" key="4">
    <source>
        <dbReference type="Proteomes" id="UP000277326"/>
    </source>
</evidence>
<reference evidence="3" key="3">
    <citation type="submission" date="2018-10" db="EMBL/GenBank/DDBJ databases">
        <authorList>
            <person name="Whitman W."/>
            <person name="Huntemann M."/>
            <person name="Clum A."/>
            <person name="Pillay M."/>
            <person name="Palaniappan K."/>
            <person name="Varghese N."/>
            <person name="Mikhailova N."/>
            <person name="Stamatis D."/>
            <person name="Reddy T."/>
            <person name="Daum C."/>
            <person name="Shapiro N."/>
            <person name="Ivanova N."/>
            <person name="Kyrpides N."/>
            <person name="Woyke T."/>
        </authorList>
    </citation>
    <scope>NUCLEOTIDE SEQUENCE</scope>
    <source>
        <strain evidence="3">CGMCC 1.10124</strain>
    </source>
</reference>
<feature type="transmembrane region" description="Helical" evidence="1">
    <location>
        <begin position="41"/>
        <end position="57"/>
    </location>
</feature>
<dbReference type="RefSeq" id="WP_121921683.1">
    <property type="nucleotide sequence ID" value="NZ_CP034145.1"/>
</dbReference>
<dbReference type="EMBL" id="REFS01000006">
    <property type="protein sequence ID" value="RMB12969.1"/>
    <property type="molecule type" value="Genomic_DNA"/>
</dbReference>
<feature type="transmembrane region" description="Helical" evidence="1">
    <location>
        <begin position="78"/>
        <end position="96"/>
    </location>
</feature>
<sequence length="195" mass="19806">MSHLRRQSGPGRPSRAAAAAFVPLQWGLGPADVTGVPGRAVASFLLVLSVAGVVRYWRAGMLARAVDATLDRPLRAPLYGVATAVLGWLVVAYAFGQALRLGGRVGQVAVALGVGVALLAGGFGFVVVGTGVTAALGDRRPWAGPLVGASISAVVLLALPTLAGTLVWVLVAATGLGGVARRWLHASQSVETTKE</sequence>
<dbReference type="GeneID" id="38472754"/>
<evidence type="ECO:0000313" key="2">
    <source>
        <dbReference type="EMBL" id="AZH26724.1"/>
    </source>
</evidence>
<reference evidence="2 5" key="2">
    <citation type="submission" date="2018-07" db="EMBL/GenBank/DDBJ databases">
        <title>Genome sequences of Haloplanus aerogenes JCM 16430T.</title>
        <authorList>
            <person name="Kim Y.B."/>
            <person name="Roh S.W."/>
        </authorList>
    </citation>
    <scope>NUCLEOTIDE SEQUENCE [LARGE SCALE GENOMIC DNA]</scope>
    <source>
        <strain evidence="2 5">JCM 16430</strain>
    </source>
</reference>
<dbReference type="OrthoDB" id="308236at2157"/>
<organism evidence="3 4">
    <name type="scientific">Haloplanus aerogenes</name>
    <dbReference type="NCBI Taxonomy" id="660522"/>
    <lineage>
        <taxon>Archaea</taxon>
        <taxon>Methanobacteriati</taxon>
        <taxon>Methanobacteriota</taxon>
        <taxon>Stenosarchaea group</taxon>
        <taxon>Halobacteria</taxon>
        <taxon>Halobacteriales</taxon>
        <taxon>Haloferacaceae</taxon>
        <taxon>Haloplanus</taxon>
    </lineage>
</organism>
<dbReference type="AlphaFoldDB" id="A0A3M0CZR6"/>
<name>A0A3M0CZR6_9EURY</name>
<accession>A0A3M0CZR6</accession>
<evidence type="ECO:0000313" key="5">
    <source>
        <dbReference type="Proteomes" id="UP000282007"/>
    </source>
</evidence>
<reference evidence="3 4" key="1">
    <citation type="journal article" date="2015" name="Stand. Genomic Sci.">
        <title>Genomic Encyclopedia of Bacterial and Archaeal Type Strains, Phase III: the genomes of soil and plant-associated and newly described type strains.</title>
        <authorList>
            <person name="Whitman W.B."/>
            <person name="Woyke T."/>
            <person name="Klenk H.P."/>
            <person name="Zhou Y."/>
            <person name="Lilburn T.G."/>
            <person name="Beck B.J."/>
            <person name="De Vos P."/>
            <person name="Vandamme P."/>
            <person name="Eisen J.A."/>
            <person name="Garrity G."/>
            <person name="Hugenholtz P."/>
            <person name="Kyrpides N.C."/>
        </authorList>
    </citation>
    <scope>NUCLEOTIDE SEQUENCE [LARGE SCALE GENOMIC DNA]</scope>
    <source>
        <strain evidence="3 4">CGMCC 1.10124</strain>
    </source>
</reference>
<dbReference type="KEGG" id="haer:DU502_15670"/>
<gene>
    <name evidence="3" type="ORF">ATH50_3127</name>
    <name evidence="2" type="ORF">DU502_15670</name>
</gene>
<dbReference type="Proteomes" id="UP000282007">
    <property type="component" value="Chromosome"/>
</dbReference>
<evidence type="ECO:0000313" key="3">
    <source>
        <dbReference type="EMBL" id="RMB12969.1"/>
    </source>
</evidence>
<dbReference type="Proteomes" id="UP000277326">
    <property type="component" value="Unassembled WGS sequence"/>
</dbReference>
<keyword evidence="1" id="KW-0812">Transmembrane</keyword>
<protein>
    <submittedName>
        <fullName evidence="3">Uncharacterized protein</fullName>
    </submittedName>
</protein>
<keyword evidence="5" id="KW-1185">Reference proteome</keyword>
<dbReference type="EMBL" id="CP034145">
    <property type="protein sequence ID" value="AZH26724.1"/>
    <property type="molecule type" value="Genomic_DNA"/>
</dbReference>
<keyword evidence="1" id="KW-1133">Transmembrane helix</keyword>
<keyword evidence="1" id="KW-0472">Membrane</keyword>
<proteinExistence type="predicted"/>